<evidence type="ECO:0000313" key="2">
    <source>
        <dbReference type="EMBL" id="WCE69206.1"/>
    </source>
</evidence>
<dbReference type="EMBL" id="CP116423">
    <property type="protein sequence ID" value="WCE69206.1"/>
    <property type="molecule type" value="Genomic_DNA"/>
</dbReference>
<keyword evidence="1" id="KW-0472">Membrane</keyword>
<proteinExistence type="predicted"/>
<dbReference type="AlphaFoldDB" id="A0AAX3LLI4"/>
<keyword evidence="1" id="KW-1133">Transmembrane helix</keyword>
<feature type="transmembrane region" description="Helical" evidence="1">
    <location>
        <begin position="115"/>
        <end position="133"/>
    </location>
</feature>
<evidence type="ECO:0000313" key="3">
    <source>
        <dbReference type="Proteomes" id="UP001210770"/>
    </source>
</evidence>
<reference evidence="2" key="1">
    <citation type="submission" date="2023-01" db="EMBL/GenBank/DDBJ databases">
        <title>Comparative genomic analysis of cold water coral derived Sulfitobacter faviae: insights into their metabolism and habitat adaptation.</title>
        <authorList>
            <person name="Guo Y."/>
            <person name="Lin S."/>
            <person name="Huang Z."/>
            <person name="Tang K."/>
            <person name="Wang X."/>
        </authorList>
    </citation>
    <scope>NUCLEOTIDE SEQUENCE</scope>
    <source>
        <strain evidence="2">SCSIO W_1865</strain>
    </source>
</reference>
<dbReference type="Proteomes" id="UP001210770">
    <property type="component" value="Chromosome"/>
</dbReference>
<sequence length="139" mass="15007">MLASLLLFYGGLPLRAEAHQISHKILSLALSSNEQDKDAAFIALGNSEHAKVFRIFEYLAVFTVLFAGFVCALIVPPNLSSEQKLNLLTATVVGLCAAKFVIGFGFLNWLDFGKAAAAGSVLAGSLVWLRIAVMHQENR</sequence>
<feature type="transmembrane region" description="Helical" evidence="1">
    <location>
        <begin position="55"/>
        <end position="75"/>
    </location>
</feature>
<evidence type="ECO:0000256" key="1">
    <source>
        <dbReference type="SAM" id="Phobius"/>
    </source>
</evidence>
<name>A0AAX3LLI4_9RHOB</name>
<organism evidence="2 3">
    <name type="scientific">Sulfitobacter faviae</name>
    <dbReference type="NCBI Taxonomy" id="1775881"/>
    <lineage>
        <taxon>Bacteria</taxon>
        <taxon>Pseudomonadati</taxon>
        <taxon>Pseudomonadota</taxon>
        <taxon>Alphaproteobacteria</taxon>
        <taxon>Rhodobacterales</taxon>
        <taxon>Roseobacteraceae</taxon>
        <taxon>Sulfitobacter</taxon>
    </lineage>
</organism>
<accession>A0AAX3LLI4</accession>
<protein>
    <submittedName>
        <fullName evidence="2">Uncharacterized protein</fullName>
    </submittedName>
</protein>
<gene>
    <name evidence="2" type="ORF">PL336_10365</name>
</gene>
<dbReference type="RefSeq" id="WP_271687512.1">
    <property type="nucleotide sequence ID" value="NZ_CP116423.1"/>
</dbReference>
<keyword evidence="1" id="KW-0812">Transmembrane</keyword>
<feature type="transmembrane region" description="Helical" evidence="1">
    <location>
        <begin position="87"/>
        <end position="109"/>
    </location>
</feature>